<sequence>MMSRVPGQSLAWIAVFLAVFTPFVFGILDYYERHNALATAHTIATFAARAATTELDLETIQDTDVRLDRHRAPARMCEVLMMNLGVTQAVRGACNRRGMDFFAVTNPIAARYWTAAERQQILQSVRYCLDQDCDYMHPALAGCPRFDVGIPQACVEITVPVRGFGILPVRESVTVVGAAVFR</sequence>
<dbReference type="RefSeq" id="WP_015942024.1">
    <property type="nucleotide sequence ID" value="NC_011831.1"/>
</dbReference>
<gene>
    <name evidence="1" type="ordered locus">Cagg_3330</name>
</gene>
<dbReference type="AlphaFoldDB" id="B8G8C3"/>
<dbReference type="HOGENOM" id="CLU_1479559_0_0_0"/>
<reference evidence="1" key="1">
    <citation type="submission" date="2008-12" db="EMBL/GenBank/DDBJ databases">
        <title>Complete sequence of Chloroflexus aggregans DSM 9485.</title>
        <authorList>
            <consortium name="US DOE Joint Genome Institute"/>
            <person name="Lucas S."/>
            <person name="Copeland A."/>
            <person name="Lapidus A."/>
            <person name="Glavina del Rio T."/>
            <person name="Dalin E."/>
            <person name="Tice H."/>
            <person name="Pitluck S."/>
            <person name="Foster B."/>
            <person name="Larimer F."/>
            <person name="Land M."/>
            <person name="Hauser L."/>
            <person name="Kyrpides N."/>
            <person name="Mikhailova N."/>
            <person name="Bryant D."/>
            <person name="Richardson P."/>
        </authorList>
    </citation>
    <scope>NUCLEOTIDE SEQUENCE</scope>
    <source>
        <strain evidence="1">DSM 9485</strain>
    </source>
</reference>
<evidence type="ECO:0000313" key="1">
    <source>
        <dbReference type="EMBL" id="ACL26177.1"/>
    </source>
</evidence>
<name>B8G8C3_CHLAD</name>
<accession>B8G8C3</accession>
<organism evidence="1 2">
    <name type="scientific">Chloroflexus aggregans (strain MD-66 / DSM 9485)</name>
    <dbReference type="NCBI Taxonomy" id="326427"/>
    <lineage>
        <taxon>Bacteria</taxon>
        <taxon>Bacillati</taxon>
        <taxon>Chloroflexota</taxon>
        <taxon>Chloroflexia</taxon>
        <taxon>Chloroflexales</taxon>
        <taxon>Chloroflexineae</taxon>
        <taxon>Chloroflexaceae</taxon>
        <taxon>Chloroflexus</taxon>
    </lineage>
</organism>
<dbReference type="EMBL" id="CP001337">
    <property type="protein sequence ID" value="ACL26177.1"/>
    <property type="molecule type" value="Genomic_DNA"/>
</dbReference>
<evidence type="ECO:0000313" key="2">
    <source>
        <dbReference type="Proteomes" id="UP000002508"/>
    </source>
</evidence>
<dbReference type="KEGG" id="cag:Cagg_3330"/>
<dbReference type="Proteomes" id="UP000002508">
    <property type="component" value="Chromosome"/>
</dbReference>
<keyword evidence="2" id="KW-1185">Reference proteome</keyword>
<proteinExistence type="predicted"/>
<protein>
    <submittedName>
        <fullName evidence="1">Uncharacterized protein</fullName>
    </submittedName>
</protein>